<reference evidence="3" key="1">
    <citation type="journal article" date="2021" name="Proc. Natl. Acad. Sci. U.S.A.">
        <title>A Catalog of Tens of Thousands of Viruses from Human Metagenomes Reveals Hidden Associations with Chronic Diseases.</title>
        <authorList>
            <person name="Tisza M.J."/>
            <person name="Buck C.B."/>
        </authorList>
    </citation>
    <scope>NUCLEOTIDE SEQUENCE</scope>
    <source>
        <strain evidence="3">CtFIm6</strain>
    </source>
</reference>
<sequence>MAGKNFDISKFAATLKPVSESDHTGPEQIEYIDIGLLDGDERNFYQLTDIDELADNIQMCGLQQPIRVRAGEGGRFTIVSGHRRRAALAQLVEKGLDQFRRVPCIRETDDVSPALQELRLIFANSSTRKLTSAEIGEQAERVEALLYQLKEDGFEFPEGRMRDVVAAACNTHGSKLARIKVIREHLLSNLRPAWDGGKMPEQAAYALAQFPADMQMRISKAFPKLPNGPTLERLLKLYKEDGYRWDPCLTCPDGKECKHGDVFLRHDADALVYEVCGGKTCCLDCRQATAECYACDKACAKAKAKRKEKLDAKKADAEKATEKHQRKLERELQVSAARLARAADAAELPDTATAIWSRYGGGYTVGKLRKFASGDFQGERVWVNELEPENIYNVDKTAKALHCSADYIVGLTEELNPGQSSGVPLKFVDGSEQPTRSGPYYCRFLCDGMVFKQVAWWDNVLKRFSFRKSGDSIESACLGWFPLPEVDEKGADT</sequence>
<dbReference type="SMART" id="SM00470">
    <property type="entry name" value="ParB"/>
    <property type="match status" value="1"/>
</dbReference>
<dbReference type="Gene3D" id="3.90.1530.30">
    <property type="match status" value="1"/>
</dbReference>
<dbReference type="InterPro" id="IPR036086">
    <property type="entry name" value="ParB/Sulfiredoxin_sf"/>
</dbReference>
<evidence type="ECO:0000256" key="1">
    <source>
        <dbReference type="SAM" id="Coils"/>
    </source>
</evidence>
<dbReference type="PANTHER" id="PTHR33375">
    <property type="entry name" value="CHROMOSOME-PARTITIONING PROTEIN PARB-RELATED"/>
    <property type="match status" value="1"/>
</dbReference>
<dbReference type="PANTHER" id="PTHR33375:SF1">
    <property type="entry name" value="CHROMOSOME-PARTITIONING PROTEIN PARB-RELATED"/>
    <property type="match status" value="1"/>
</dbReference>
<feature type="domain" description="ParB-like N-terminal" evidence="2">
    <location>
        <begin position="30"/>
        <end position="119"/>
    </location>
</feature>
<dbReference type="InterPro" id="IPR003115">
    <property type="entry name" value="ParB_N"/>
</dbReference>
<name>A0A8S5SJ34_9CAUD</name>
<dbReference type="InterPro" id="IPR050336">
    <property type="entry name" value="Chromosome_partition/occlusion"/>
</dbReference>
<keyword evidence="1" id="KW-0175">Coiled coil</keyword>
<dbReference type="SUPFAM" id="SSF110849">
    <property type="entry name" value="ParB/Sulfiredoxin"/>
    <property type="match status" value="1"/>
</dbReference>
<dbReference type="GO" id="GO:0045881">
    <property type="term" value="P:positive regulation of sporulation resulting in formation of a cellular spore"/>
    <property type="evidence" value="ECO:0007669"/>
    <property type="project" value="TreeGrafter"/>
</dbReference>
<proteinExistence type="predicted"/>
<evidence type="ECO:0000313" key="3">
    <source>
        <dbReference type="EMBL" id="DAF51025.1"/>
    </source>
</evidence>
<evidence type="ECO:0000259" key="2">
    <source>
        <dbReference type="SMART" id="SM00470"/>
    </source>
</evidence>
<dbReference type="EMBL" id="BK032608">
    <property type="protein sequence ID" value="DAF51025.1"/>
    <property type="molecule type" value="Genomic_DNA"/>
</dbReference>
<dbReference type="Pfam" id="PF02195">
    <property type="entry name" value="ParB_N"/>
    <property type="match status" value="1"/>
</dbReference>
<organism evidence="3">
    <name type="scientific">Siphoviridae sp. ctFIm6</name>
    <dbReference type="NCBI Taxonomy" id="2827818"/>
    <lineage>
        <taxon>Viruses</taxon>
        <taxon>Duplodnaviria</taxon>
        <taxon>Heunggongvirae</taxon>
        <taxon>Uroviricota</taxon>
        <taxon>Caudoviricetes</taxon>
    </lineage>
</organism>
<protein>
    <submittedName>
        <fullName evidence="3">Chromosome partitioning protein</fullName>
    </submittedName>
</protein>
<accession>A0A8S5SJ34</accession>
<feature type="coiled-coil region" evidence="1">
    <location>
        <begin position="300"/>
        <end position="330"/>
    </location>
</feature>
<dbReference type="GO" id="GO:0007059">
    <property type="term" value="P:chromosome segregation"/>
    <property type="evidence" value="ECO:0007669"/>
    <property type="project" value="TreeGrafter"/>
</dbReference>